<feature type="region of interest" description="Disordered" evidence="7">
    <location>
        <begin position="226"/>
        <end position="249"/>
    </location>
</feature>
<dbReference type="Pfam" id="PF07005">
    <property type="entry name" value="SBD_N"/>
    <property type="match status" value="1"/>
</dbReference>
<dbReference type="AlphaFoldDB" id="A0A7Z8NPT3"/>
<dbReference type="RefSeq" id="WP_154730387.1">
    <property type="nucleotide sequence ID" value="NZ_SZYE01000140.1"/>
</dbReference>
<keyword evidence="3" id="KW-0547">Nucleotide-binding</keyword>
<evidence type="ECO:0000313" key="10">
    <source>
        <dbReference type="EMBL" id="TKR22787.1"/>
    </source>
</evidence>
<evidence type="ECO:0000256" key="1">
    <source>
        <dbReference type="ARBA" id="ARBA00005715"/>
    </source>
</evidence>
<keyword evidence="2" id="KW-0808">Transferase</keyword>
<feature type="compositionally biased region" description="Gly residues" evidence="7">
    <location>
        <begin position="226"/>
        <end position="248"/>
    </location>
</feature>
<dbReference type="InterPro" id="IPR031475">
    <property type="entry name" value="NBD_C"/>
</dbReference>
<evidence type="ECO:0000256" key="6">
    <source>
        <dbReference type="ARBA" id="ARBA00023277"/>
    </source>
</evidence>
<evidence type="ECO:0000256" key="4">
    <source>
        <dbReference type="ARBA" id="ARBA00022777"/>
    </source>
</evidence>
<dbReference type="Gene3D" id="3.40.50.10840">
    <property type="entry name" value="Putative sugar-binding, N-terminal domain"/>
    <property type="match status" value="1"/>
</dbReference>
<gene>
    <name evidence="10" type="ORF">FA014_14615</name>
</gene>
<dbReference type="GO" id="GO:0005524">
    <property type="term" value="F:ATP binding"/>
    <property type="evidence" value="ECO:0007669"/>
    <property type="project" value="UniProtKB-KW"/>
</dbReference>
<reference evidence="10 11" key="1">
    <citation type="submission" date="2019-05" db="EMBL/GenBank/DDBJ databases">
        <title>Genome sequence of Cellulomonas hominis strain CS1.</title>
        <authorList>
            <person name="Belmont J."/>
            <person name="Maclea K.S."/>
        </authorList>
    </citation>
    <scope>NUCLEOTIDE SEQUENCE [LARGE SCALE GENOMIC DNA]</scope>
    <source>
        <strain evidence="10 11">CS1</strain>
    </source>
</reference>
<evidence type="ECO:0000256" key="7">
    <source>
        <dbReference type="SAM" id="MobiDB-lite"/>
    </source>
</evidence>
<evidence type="ECO:0000259" key="8">
    <source>
        <dbReference type="Pfam" id="PF07005"/>
    </source>
</evidence>
<evidence type="ECO:0000256" key="5">
    <source>
        <dbReference type="ARBA" id="ARBA00022840"/>
    </source>
</evidence>
<dbReference type="SUPFAM" id="SSF142764">
    <property type="entry name" value="YgbK-like"/>
    <property type="match status" value="1"/>
</dbReference>
<protein>
    <submittedName>
        <fullName evidence="10">Four-carbon acid sugar kinase family protein</fullName>
    </submittedName>
</protein>
<dbReference type="Gene3D" id="3.40.980.20">
    <property type="entry name" value="Four-carbon acid sugar kinase, nucleotide binding domain"/>
    <property type="match status" value="1"/>
</dbReference>
<dbReference type="OrthoDB" id="191465at2"/>
<comment type="similarity">
    <text evidence="1">Belongs to the four-carbon acid sugar kinase family.</text>
</comment>
<keyword evidence="6" id="KW-0119">Carbohydrate metabolism</keyword>
<dbReference type="Proteomes" id="UP000308121">
    <property type="component" value="Unassembled WGS sequence"/>
</dbReference>
<feature type="region of interest" description="Disordered" evidence="7">
    <location>
        <begin position="267"/>
        <end position="288"/>
    </location>
</feature>
<accession>A0A7Z8NPT3</accession>
<comment type="caution">
    <text evidence="10">The sequence shown here is derived from an EMBL/GenBank/DDBJ whole genome shotgun (WGS) entry which is preliminary data.</text>
</comment>
<dbReference type="Pfam" id="PF17042">
    <property type="entry name" value="NBD_C"/>
    <property type="match status" value="1"/>
</dbReference>
<feature type="domain" description="Four-carbon acid sugar kinase nucleotide binding" evidence="9">
    <location>
        <begin position="288"/>
        <end position="446"/>
    </location>
</feature>
<sequence length="454" mass="44720">MTAGTRVGVASGPRLGVVADDVTGACDLADAVRDAGGSAVVVLGVPADGLALPPCDAAVVALRTRTAPVEQAVADSVAAASWLLAGGAAAIYQKYCSTFDSTDEGTIGPVADALLGLLGPGAVSVGTPATPRAGRTQYQGHLFVGDRLLSESSLRHHPLTPMTDPDLVRVLGRQTTRRVGLLPWDGLRGPDPAGALERVLDGGATHVLADTLTDDDLDALARVAGGAGAGGGDVREGGSGSGGSGSGGRPVLLGGAAGFAAALARTWPRRPAGPDASSPPRSTGGRALIVSGSCSARTLEQVARFPGWRVDLDADALAADPDGALGAALVELAAAYAEGDGPVLVSSSAGPDTVRGTQERLGVGRAAATLERAAGEVAARAVRDLGVGRVLVAGGETSGAVAAALGLGVLRVGPAAAPGVPWMVPVDGPAVAVLLKSGNFGGPDLFTTAWEVCP</sequence>
<evidence type="ECO:0000259" key="9">
    <source>
        <dbReference type="Pfam" id="PF17042"/>
    </source>
</evidence>
<keyword evidence="4 10" id="KW-0418">Kinase</keyword>
<keyword evidence="5" id="KW-0067">ATP-binding</keyword>
<organism evidence="10 11">
    <name type="scientific">Cellulomonas hominis</name>
    <dbReference type="NCBI Taxonomy" id="156981"/>
    <lineage>
        <taxon>Bacteria</taxon>
        <taxon>Bacillati</taxon>
        <taxon>Actinomycetota</taxon>
        <taxon>Actinomycetes</taxon>
        <taxon>Micrococcales</taxon>
        <taxon>Cellulomonadaceae</taxon>
        <taxon>Cellulomonas</taxon>
    </lineage>
</organism>
<dbReference type="GO" id="GO:0016301">
    <property type="term" value="F:kinase activity"/>
    <property type="evidence" value="ECO:0007669"/>
    <property type="project" value="UniProtKB-KW"/>
</dbReference>
<evidence type="ECO:0000256" key="3">
    <source>
        <dbReference type="ARBA" id="ARBA00022741"/>
    </source>
</evidence>
<dbReference type="InterPro" id="IPR010737">
    <property type="entry name" value="4-carb_acid_sugar_kinase_N"/>
</dbReference>
<dbReference type="InterPro" id="IPR042213">
    <property type="entry name" value="NBD_C_sf"/>
</dbReference>
<proteinExistence type="inferred from homology"/>
<dbReference type="InterPro" id="IPR037051">
    <property type="entry name" value="4-carb_acid_sugar_kinase_N_sf"/>
</dbReference>
<feature type="domain" description="Four-carbon acid sugar kinase N-terminal" evidence="8">
    <location>
        <begin position="15"/>
        <end position="224"/>
    </location>
</feature>
<evidence type="ECO:0000256" key="2">
    <source>
        <dbReference type="ARBA" id="ARBA00022679"/>
    </source>
</evidence>
<dbReference type="EMBL" id="SZYE01000140">
    <property type="protein sequence ID" value="TKR22787.1"/>
    <property type="molecule type" value="Genomic_DNA"/>
</dbReference>
<name>A0A7Z8NPT3_9CELL</name>
<evidence type="ECO:0000313" key="11">
    <source>
        <dbReference type="Proteomes" id="UP000308121"/>
    </source>
</evidence>